<dbReference type="InterPro" id="IPR018108">
    <property type="entry name" value="MCP_transmembrane"/>
</dbReference>
<evidence type="ECO:0000256" key="5">
    <source>
        <dbReference type="ARBA" id="ARBA00022737"/>
    </source>
</evidence>
<keyword evidence="3 11" id="KW-0813">Transport</keyword>
<keyword evidence="5" id="KW-0677">Repeat</keyword>
<evidence type="ECO:0000256" key="11">
    <source>
        <dbReference type="RuleBase" id="RU000488"/>
    </source>
</evidence>
<keyword evidence="8" id="KW-0496">Mitochondrion</keyword>
<sequence length="510" mass="57363">MAAAAPPIVIPTRKPQPLPFRYQFVAGAVAGVSEQGAGTGQQAYKGMFDCFYKIIKNEGFPRLYRGIAAPIMMEAPKRAVKFAANDSWGAFYRGLLGVEKQTQSLSILTGCTAGASEALIIVPFELVKIRLQDRSSAGKYRGTMDAVIKIIRQEGLLALYNGMESTLWRNVVWNGGYFGCIFQVRAQLPKPNPDNKSGQVRNDFIAGGVVPKIDGKFPKYNWALPAVGTVYRGEGFKALYKGFVPKVLRLGPGGGILLIVFTGVVDFFRLPNTTDGREWARISAGTKYNYQASKQRQPENKRNMYRPVATKITIEPNPPPVVYKKAFKQLDVKLLATIVREQLLVIQGFSSPAEIDFAVARIINALNKGIEEAVLKAKITWFSRLGFISEMKDAIKSLKNANRRKQRYPTEENLKVFQEVRAKRDKAISKCNRQLYRDRVSNVRDEIGLWRLAKWAKNQEIPRVVYTPDIRRKDKTIAEDLQGKCNAFREVHFSKLPEANLKDIEGFRYP</sequence>
<gene>
    <name evidence="12" type="ORF">B7463_g9235</name>
</gene>
<keyword evidence="4 10" id="KW-0812">Transmembrane</keyword>
<keyword evidence="6" id="KW-0999">Mitochondrion inner membrane</keyword>
<name>A0A3E2H140_SCYLI</name>
<reference evidence="12 13" key="1">
    <citation type="submission" date="2018-05" db="EMBL/GenBank/DDBJ databases">
        <title>Draft genome sequence of Scytalidium lignicola DSM 105466, a ubiquitous saprotrophic fungus.</title>
        <authorList>
            <person name="Buettner E."/>
            <person name="Gebauer A.M."/>
            <person name="Hofrichter M."/>
            <person name="Liers C."/>
            <person name="Kellner H."/>
        </authorList>
    </citation>
    <scope>NUCLEOTIDE SEQUENCE [LARGE SCALE GENOMIC DNA]</scope>
    <source>
        <strain evidence="12 13">DSM 105466</strain>
    </source>
</reference>
<accession>A0A3E2H140</accession>
<feature type="non-terminal residue" evidence="12">
    <location>
        <position position="1"/>
    </location>
</feature>
<feature type="repeat" description="Solcar" evidence="10">
    <location>
        <begin position="194"/>
        <end position="267"/>
    </location>
</feature>
<comment type="subcellular location">
    <subcellularLocation>
        <location evidence="1">Mitochondrion inner membrane</location>
        <topology evidence="1">Multi-pass membrane protein</topology>
    </subcellularLocation>
</comment>
<dbReference type="PANTHER" id="PTHR46356">
    <property type="entry name" value="MITOCHONDRIAL 2-OXODICARBOXYLATE CARRIER"/>
    <property type="match status" value="1"/>
</dbReference>
<keyword evidence="13" id="KW-1185">Reference proteome</keyword>
<keyword evidence="7" id="KW-1133">Transmembrane helix</keyword>
<dbReference type="AlphaFoldDB" id="A0A3E2H140"/>
<comment type="caution">
    <text evidence="12">The sequence shown here is derived from an EMBL/GenBank/DDBJ whole genome shotgun (WGS) entry which is preliminary data.</text>
</comment>
<dbReference type="Gene3D" id="1.50.40.10">
    <property type="entry name" value="Mitochondrial carrier domain"/>
    <property type="match status" value="1"/>
</dbReference>
<dbReference type="Proteomes" id="UP000258309">
    <property type="component" value="Unassembled WGS sequence"/>
</dbReference>
<feature type="repeat" description="Solcar" evidence="10">
    <location>
        <begin position="101"/>
        <end position="187"/>
    </location>
</feature>
<comment type="similarity">
    <text evidence="2 11">Belongs to the mitochondrial carrier (TC 2.A.29) family.</text>
</comment>
<dbReference type="SUPFAM" id="SSF103506">
    <property type="entry name" value="Mitochondrial carrier"/>
    <property type="match status" value="1"/>
</dbReference>
<dbReference type="Pfam" id="PF00153">
    <property type="entry name" value="Mito_carr"/>
    <property type="match status" value="3"/>
</dbReference>
<evidence type="ECO:0000313" key="12">
    <source>
        <dbReference type="EMBL" id="RFU27108.1"/>
    </source>
</evidence>
<proteinExistence type="inferred from homology"/>
<dbReference type="PROSITE" id="PS50920">
    <property type="entry name" value="SOLCAR"/>
    <property type="match status" value="3"/>
</dbReference>
<evidence type="ECO:0000256" key="9">
    <source>
        <dbReference type="ARBA" id="ARBA00023136"/>
    </source>
</evidence>
<protein>
    <submittedName>
        <fullName evidence="12">Uncharacterized protein</fullName>
    </submittedName>
</protein>
<evidence type="ECO:0000256" key="1">
    <source>
        <dbReference type="ARBA" id="ARBA00004448"/>
    </source>
</evidence>
<evidence type="ECO:0000313" key="13">
    <source>
        <dbReference type="Proteomes" id="UP000258309"/>
    </source>
</evidence>
<dbReference type="EMBL" id="NCSJ02000223">
    <property type="protein sequence ID" value="RFU27108.1"/>
    <property type="molecule type" value="Genomic_DNA"/>
</dbReference>
<dbReference type="PANTHER" id="PTHR46356:SF1">
    <property type="entry name" value="MITOCHONDRIAL 2-OXODICARBOXYLATE CARRIER"/>
    <property type="match status" value="1"/>
</dbReference>
<evidence type="ECO:0000256" key="8">
    <source>
        <dbReference type="ARBA" id="ARBA00023128"/>
    </source>
</evidence>
<organism evidence="12 13">
    <name type="scientific">Scytalidium lignicola</name>
    <name type="common">Hyphomycete</name>
    <dbReference type="NCBI Taxonomy" id="5539"/>
    <lineage>
        <taxon>Eukaryota</taxon>
        <taxon>Fungi</taxon>
        <taxon>Dikarya</taxon>
        <taxon>Ascomycota</taxon>
        <taxon>Pezizomycotina</taxon>
        <taxon>Leotiomycetes</taxon>
        <taxon>Leotiomycetes incertae sedis</taxon>
        <taxon>Scytalidium</taxon>
    </lineage>
</organism>
<dbReference type="InterPro" id="IPR023395">
    <property type="entry name" value="MCP_dom_sf"/>
</dbReference>
<dbReference type="InterPro" id="IPR051752">
    <property type="entry name" value="Mito_2-oxodicarb_carrier"/>
</dbReference>
<dbReference type="OrthoDB" id="434783at2759"/>
<keyword evidence="9 10" id="KW-0472">Membrane</keyword>
<evidence type="ECO:0000256" key="10">
    <source>
        <dbReference type="PROSITE-ProRule" id="PRU00282"/>
    </source>
</evidence>
<feature type="repeat" description="Solcar" evidence="10">
    <location>
        <begin position="18"/>
        <end position="91"/>
    </location>
</feature>
<evidence type="ECO:0000256" key="2">
    <source>
        <dbReference type="ARBA" id="ARBA00006375"/>
    </source>
</evidence>
<evidence type="ECO:0000256" key="7">
    <source>
        <dbReference type="ARBA" id="ARBA00022989"/>
    </source>
</evidence>
<dbReference type="GO" id="GO:0005743">
    <property type="term" value="C:mitochondrial inner membrane"/>
    <property type="evidence" value="ECO:0007669"/>
    <property type="project" value="UniProtKB-SubCell"/>
</dbReference>
<feature type="non-terminal residue" evidence="12">
    <location>
        <position position="510"/>
    </location>
</feature>
<evidence type="ECO:0000256" key="4">
    <source>
        <dbReference type="ARBA" id="ARBA00022692"/>
    </source>
</evidence>
<evidence type="ECO:0000256" key="3">
    <source>
        <dbReference type="ARBA" id="ARBA00022448"/>
    </source>
</evidence>
<evidence type="ECO:0000256" key="6">
    <source>
        <dbReference type="ARBA" id="ARBA00022792"/>
    </source>
</evidence>